<organism evidence="7 8">
    <name type="scientific">Duganella callida</name>
    <dbReference type="NCBI Taxonomy" id="2561932"/>
    <lineage>
        <taxon>Bacteria</taxon>
        <taxon>Pseudomonadati</taxon>
        <taxon>Pseudomonadota</taxon>
        <taxon>Betaproteobacteria</taxon>
        <taxon>Burkholderiales</taxon>
        <taxon>Oxalobacteraceae</taxon>
        <taxon>Telluria group</taxon>
        <taxon>Duganella</taxon>
    </lineage>
</organism>
<dbReference type="SMART" id="SM00534">
    <property type="entry name" value="MUTSac"/>
    <property type="match status" value="1"/>
</dbReference>
<gene>
    <name evidence="7" type="ORF">E4L98_06010</name>
</gene>
<dbReference type="GO" id="GO:0006298">
    <property type="term" value="P:mismatch repair"/>
    <property type="evidence" value="ECO:0007669"/>
    <property type="project" value="InterPro"/>
</dbReference>
<dbReference type="SMART" id="SM00382">
    <property type="entry name" value="AAA"/>
    <property type="match status" value="1"/>
</dbReference>
<proteinExistence type="predicted"/>
<sequence>MAIVRIWPDMTIADYPFVPSDVALYHRLRPTGNDNTLDTQTWDDMLLPAYSAELARETSIFGQQELHRRLHANDDGGPASTGRVRALLADDALRGELQTACTDLRRTDREISEMLYGDALPSAPRWLPALAWLPVLFLASAIAALASGWLPLWGVVLAAWLALMGIQARYHQAVQEWSRMLNTIQQMLRAHTLMARIEHPLTAALCADGDDAAGLNRRLRRSLVSALPMVSDYADWLWLQNVRHYFRSRDVVRAQILFLRNSFERVAALDADLALARHLSRCSGYCWAEQGTQVALERVIHPLLDDAAPLSFGMARQGLFISGQNGAGKSTLLRTVGLNLITARAFGFCYATHAVTPRLPVCSSMQNEDAMSNGESFYQAELRRARELLAIAGQRPAIFLVDEIFRGTNYLESVSAAAAVLHALAQQGRVVVASHHLILASLLSDCLQPWCLSRSEDTWRLQAGLLEQTNGLALLNACGFDPAITAKAAQTYAWLSNYMAYPGASVDAGRAVAGDGL</sequence>
<dbReference type="SUPFAM" id="SSF52540">
    <property type="entry name" value="P-loop containing nucleoside triphosphate hydrolases"/>
    <property type="match status" value="1"/>
</dbReference>
<feature type="domain" description="DNA mismatch repair proteins mutS family" evidence="6">
    <location>
        <begin position="316"/>
        <end position="493"/>
    </location>
</feature>
<dbReference type="InterPro" id="IPR003593">
    <property type="entry name" value="AAA+_ATPase"/>
</dbReference>
<accession>A0A4Y9SNL7</accession>
<dbReference type="AlphaFoldDB" id="A0A4Y9SNL7"/>
<reference evidence="7 8" key="1">
    <citation type="submission" date="2019-03" db="EMBL/GenBank/DDBJ databases">
        <title>Draft Genome Sequence of Duganella callidus sp. nov., a Novel Duganella Species Isolated from Cultivated Soil.</title>
        <authorList>
            <person name="Raths R."/>
            <person name="Peta V."/>
            <person name="Bucking H."/>
        </authorList>
    </citation>
    <scope>NUCLEOTIDE SEQUENCE [LARGE SCALE GENOMIC DNA]</scope>
    <source>
        <strain evidence="7 8">DN04</strain>
    </source>
</reference>
<feature type="domain" description="AAA+ ATPase" evidence="5">
    <location>
        <begin position="315"/>
        <end position="454"/>
    </location>
</feature>
<dbReference type="Proteomes" id="UP000297729">
    <property type="component" value="Unassembled WGS sequence"/>
</dbReference>
<keyword evidence="2" id="KW-0067">ATP-binding</keyword>
<dbReference type="InterPro" id="IPR027417">
    <property type="entry name" value="P-loop_NTPase"/>
</dbReference>
<evidence type="ECO:0000256" key="2">
    <source>
        <dbReference type="ARBA" id="ARBA00022840"/>
    </source>
</evidence>
<keyword evidence="4" id="KW-1133">Transmembrane helix</keyword>
<keyword evidence="3" id="KW-0238">DNA-binding</keyword>
<dbReference type="PANTHER" id="PTHR11361:SF99">
    <property type="entry name" value="DNA MISMATCH REPAIR PROTEIN"/>
    <property type="match status" value="1"/>
</dbReference>
<keyword evidence="8" id="KW-1185">Reference proteome</keyword>
<dbReference type="RefSeq" id="WP_135200660.1">
    <property type="nucleotide sequence ID" value="NZ_SPVG01000059.1"/>
</dbReference>
<dbReference type="GO" id="GO:0005829">
    <property type="term" value="C:cytosol"/>
    <property type="evidence" value="ECO:0007669"/>
    <property type="project" value="TreeGrafter"/>
</dbReference>
<dbReference type="Gene3D" id="3.40.50.300">
    <property type="entry name" value="P-loop containing nucleotide triphosphate hydrolases"/>
    <property type="match status" value="1"/>
</dbReference>
<comment type="caution">
    <text evidence="7">The sequence shown here is derived from an EMBL/GenBank/DDBJ whole genome shotgun (WGS) entry which is preliminary data.</text>
</comment>
<dbReference type="InterPro" id="IPR000432">
    <property type="entry name" value="DNA_mismatch_repair_MutS_C"/>
</dbReference>
<evidence type="ECO:0000313" key="8">
    <source>
        <dbReference type="Proteomes" id="UP000297729"/>
    </source>
</evidence>
<protein>
    <submittedName>
        <fullName evidence="7">DNA mismatch repair protein MutS</fullName>
    </submittedName>
</protein>
<name>A0A4Y9SNL7_9BURK</name>
<evidence type="ECO:0000259" key="6">
    <source>
        <dbReference type="SMART" id="SM00534"/>
    </source>
</evidence>
<dbReference type="InterPro" id="IPR045076">
    <property type="entry name" value="MutS"/>
</dbReference>
<keyword evidence="1" id="KW-0547">Nucleotide-binding</keyword>
<evidence type="ECO:0000256" key="3">
    <source>
        <dbReference type="ARBA" id="ARBA00023125"/>
    </source>
</evidence>
<dbReference type="PANTHER" id="PTHR11361">
    <property type="entry name" value="DNA MISMATCH REPAIR PROTEIN MUTS FAMILY MEMBER"/>
    <property type="match status" value="1"/>
</dbReference>
<dbReference type="EMBL" id="SPVG01000059">
    <property type="protein sequence ID" value="TFW28061.1"/>
    <property type="molecule type" value="Genomic_DNA"/>
</dbReference>
<evidence type="ECO:0000256" key="4">
    <source>
        <dbReference type="SAM" id="Phobius"/>
    </source>
</evidence>
<dbReference type="GO" id="GO:0030983">
    <property type="term" value="F:mismatched DNA binding"/>
    <property type="evidence" value="ECO:0007669"/>
    <property type="project" value="InterPro"/>
</dbReference>
<evidence type="ECO:0000256" key="1">
    <source>
        <dbReference type="ARBA" id="ARBA00022741"/>
    </source>
</evidence>
<evidence type="ECO:0000259" key="5">
    <source>
        <dbReference type="SMART" id="SM00382"/>
    </source>
</evidence>
<evidence type="ECO:0000313" key="7">
    <source>
        <dbReference type="EMBL" id="TFW28061.1"/>
    </source>
</evidence>
<keyword evidence="4" id="KW-0472">Membrane</keyword>
<feature type="transmembrane region" description="Helical" evidence="4">
    <location>
        <begin position="126"/>
        <end position="146"/>
    </location>
</feature>
<dbReference type="Pfam" id="PF00488">
    <property type="entry name" value="MutS_V"/>
    <property type="match status" value="1"/>
</dbReference>
<keyword evidence="4" id="KW-0812">Transmembrane</keyword>
<dbReference type="OrthoDB" id="9802448at2"/>
<dbReference type="GO" id="GO:0005524">
    <property type="term" value="F:ATP binding"/>
    <property type="evidence" value="ECO:0007669"/>
    <property type="project" value="UniProtKB-KW"/>
</dbReference>
<dbReference type="GO" id="GO:0140664">
    <property type="term" value="F:ATP-dependent DNA damage sensor activity"/>
    <property type="evidence" value="ECO:0007669"/>
    <property type="project" value="InterPro"/>
</dbReference>